<dbReference type="AlphaFoldDB" id="A0AAD7BE16"/>
<feature type="region of interest" description="Disordered" evidence="1">
    <location>
        <begin position="892"/>
        <end position="915"/>
    </location>
</feature>
<name>A0AAD7BE16_MYCRO</name>
<comment type="caution">
    <text evidence="2">The sequence shown here is derived from an EMBL/GenBank/DDBJ whole genome shotgun (WGS) entry which is preliminary data.</text>
</comment>
<evidence type="ECO:0000313" key="2">
    <source>
        <dbReference type="EMBL" id="KAJ7618220.1"/>
    </source>
</evidence>
<organism evidence="2 3">
    <name type="scientific">Mycena rosella</name>
    <name type="common">Pink bonnet</name>
    <name type="synonym">Agaricus rosellus</name>
    <dbReference type="NCBI Taxonomy" id="1033263"/>
    <lineage>
        <taxon>Eukaryota</taxon>
        <taxon>Fungi</taxon>
        <taxon>Dikarya</taxon>
        <taxon>Basidiomycota</taxon>
        <taxon>Agaricomycotina</taxon>
        <taxon>Agaricomycetes</taxon>
        <taxon>Agaricomycetidae</taxon>
        <taxon>Agaricales</taxon>
        <taxon>Marasmiineae</taxon>
        <taxon>Mycenaceae</taxon>
        <taxon>Mycena</taxon>
    </lineage>
</organism>
<feature type="region of interest" description="Disordered" evidence="1">
    <location>
        <begin position="527"/>
        <end position="711"/>
    </location>
</feature>
<feature type="region of interest" description="Disordered" evidence="1">
    <location>
        <begin position="394"/>
        <end position="499"/>
    </location>
</feature>
<evidence type="ECO:0000313" key="3">
    <source>
        <dbReference type="Proteomes" id="UP001221757"/>
    </source>
</evidence>
<sequence length="928" mass="98628">MEYRLKVYTVGEDASVLTTLEFARQIFFSILILVQLIPCSLDPATFIKIKLATIRDRIGDLVDTPYQFCDEEGGVFKDQQTLGLYFKAQDVEIVLDTTLSVHLKTSAGISVSLARILKNPPFLLKFVQKLADDGVQQGKSVHSSKFNGAAAGRLPMSDIRKLASMSSDPKIHKFCLEDGHAVEDSITLEDYVSMLTTESPLVRGNGTPSIEIFFTKHDTFKRSKWHESDVSAPEIADKFEYKERLDVERPSAPETLESKLEATYSPTGSADVKSAGMLSETEWANVIRNCNLMYGWTVDITNNQVRRAPKPAFQLRPGLNLVLGPDELTVEEEPELTVLPVFAARNQLERPGGITRPGSASRAITLAPNPTPAAAAAAASTTTVGPEVRGKVTASAVENSGSDTESESEQSAGSAEESDGESDASDSDAEGNESAEATESDGDASSGSAASGSGDESGEDASSAEESDGEAESDADEDVDVTDDKETSSLRREQSDLRRQNALLKQTLTTLHAILDSSHVPEHGAFDEGCGCSYSQCPHKHHAARSSGGDRSGLKVSVAKVTNAMTSDDEASVEQDQSDREESVSSEAESGETEEESEEESAGSEAEDGQISDAETEEGESEDESVASSEPETGAVVPQPSSHPLASKSRSGASRTLPGSSPSASEDSEEELDTDSQTVVVPSGEGVDGSETVDGDRGDEDTESEEVVDGSSVIPLARTALGIPNFAVDDRSKVEVVSVEHEFEMSMAVNHFSTSSVSGSISGGYAGFSAEVSGSYGTDESRQDTHGTSTKQSTMIATYRFPRATIHLTPEDLVPTEDLQAALTRVNQTKDINDLRKLHENFGHLFCKQVMIGGALQSTKVVSTTSTSQETTVKEAFRASVGVAVKTPAGVGASLKAEHEQGKGESSGQKDSNISESVVFEATGGTVI</sequence>
<evidence type="ECO:0000256" key="1">
    <source>
        <dbReference type="SAM" id="MobiDB-lite"/>
    </source>
</evidence>
<dbReference type="EMBL" id="JARKIE010000758">
    <property type="protein sequence ID" value="KAJ7618220.1"/>
    <property type="molecule type" value="Genomic_DNA"/>
</dbReference>
<gene>
    <name evidence="2" type="ORF">B0H17DRAFT_1219978</name>
</gene>
<feature type="compositionally biased region" description="Acidic residues" evidence="1">
    <location>
        <begin position="456"/>
        <end position="481"/>
    </location>
</feature>
<feature type="compositionally biased region" description="Basic and acidic residues" evidence="1">
    <location>
        <begin position="482"/>
        <end position="499"/>
    </location>
</feature>
<feature type="compositionally biased region" description="Acidic residues" evidence="1">
    <location>
        <begin position="416"/>
        <end position="442"/>
    </location>
</feature>
<keyword evidence="3" id="KW-1185">Reference proteome</keyword>
<feature type="compositionally biased region" description="Acidic residues" evidence="1">
    <location>
        <begin position="589"/>
        <end position="625"/>
    </location>
</feature>
<dbReference type="Proteomes" id="UP001221757">
    <property type="component" value="Unassembled WGS sequence"/>
</dbReference>
<reference evidence="2" key="1">
    <citation type="submission" date="2023-03" db="EMBL/GenBank/DDBJ databases">
        <title>Massive genome expansion in bonnet fungi (Mycena s.s.) driven by repeated elements and novel gene families across ecological guilds.</title>
        <authorList>
            <consortium name="Lawrence Berkeley National Laboratory"/>
            <person name="Harder C.B."/>
            <person name="Miyauchi S."/>
            <person name="Viragh M."/>
            <person name="Kuo A."/>
            <person name="Thoen E."/>
            <person name="Andreopoulos B."/>
            <person name="Lu D."/>
            <person name="Skrede I."/>
            <person name="Drula E."/>
            <person name="Henrissat B."/>
            <person name="Morin E."/>
            <person name="Kohler A."/>
            <person name="Barry K."/>
            <person name="LaButti K."/>
            <person name="Morin E."/>
            <person name="Salamov A."/>
            <person name="Lipzen A."/>
            <person name="Mereny Z."/>
            <person name="Hegedus B."/>
            <person name="Baldrian P."/>
            <person name="Stursova M."/>
            <person name="Weitz H."/>
            <person name="Taylor A."/>
            <person name="Grigoriev I.V."/>
            <person name="Nagy L.G."/>
            <person name="Martin F."/>
            <person name="Kauserud H."/>
        </authorList>
    </citation>
    <scope>NUCLEOTIDE SEQUENCE</scope>
    <source>
        <strain evidence="2">CBHHK067</strain>
    </source>
</reference>
<feature type="compositionally biased region" description="Low complexity" evidence="1">
    <location>
        <begin position="443"/>
        <end position="454"/>
    </location>
</feature>
<accession>A0AAD7BE16</accession>
<proteinExistence type="predicted"/>
<feature type="compositionally biased region" description="Polar residues" evidence="1">
    <location>
        <begin position="639"/>
        <end position="659"/>
    </location>
</feature>
<feature type="compositionally biased region" description="Acidic residues" evidence="1">
    <location>
        <begin position="691"/>
        <end position="708"/>
    </location>
</feature>
<protein>
    <submittedName>
        <fullName evidence="2">Uncharacterized protein</fullName>
    </submittedName>
</protein>
<feature type="compositionally biased region" description="Polar residues" evidence="1">
    <location>
        <begin position="904"/>
        <end position="915"/>
    </location>
</feature>